<dbReference type="Pfam" id="PF04167">
    <property type="entry name" value="DUF402"/>
    <property type="match status" value="1"/>
</dbReference>
<dbReference type="RefSeq" id="WP_152869245.1">
    <property type="nucleotide sequence ID" value="NZ_WBSL01000001.1"/>
</dbReference>
<dbReference type="PANTHER" id="PTHR41271">
    <property type="entry name" value="DUF402 DOMAIN-CONTAINING PROTEIN"/>
    <property type="match status" value="1"/>
</dbReference>
<dbReference type="AlphaFoldDB" id="A0A7X1TR12"/>
<organism evidence="2 3">
    <name type="scientific">Deinococcus terrestris</name>
    <dbReference type="NCBI Taxonomy" id="2651870"/>
    <lineage>
        <taxon>Bacteria</taxon>
        <taxon>Thermotogati</taxon>
        <taxon>Deinococcota</taxon>
        <taxon>Deinococci</taxon>
        <taxon>Deinococcales</taxon>
        <taxon>Deinococcaceae</taxon>
        <taxon>Deinococcus</taxon>
    </lineage>
</organism>
<dbReference type="InterPro" id="IPR035930">
    <property type="entry name" value="FomD-like_sf"/>
</dbReference>
<dbReference type="InterPro" id="IPR007295">
    <property type="entry name" value="DUF402"/>
</dbReference>
<name>A0A7X1TR12_9DEIO</name>
<dbReference type="Gene3D" id="2.40.380.10">
    <property type="entry name" value="FomD-like"/>
    <property type="match status" value="1"/>
</dbReference>
<sequence>MKRKVFDLRPWSRALRHTQTMLHIPGFAIVDFTAHEVGRVLDVLFGSRTVRILDHGFRWVRVHPTGTGEGTLGDALTAMLDALGQVRQLYVDIHGGEGIGEGGLPWCDDLYLDVIADWTPDGRVTETHIIDGDELEDAVRAGLVTPALAEAAWSHARTVEAALRAGTYPPLRVMTDYLRDPYT</sequence>
<dbReference type="PANTHER" id="PTHR41271:SF1">
    <property type="entry name" value="DUF402 DOMAIN-CONTAINING PROTEIN"/>
    <property type="match status" value="1"/>
</dbReference>
<dbReference type="EMBL" id="WBSL01000001">
    <property type="protein sequence ID" value="MPY65951.1"/>
    <property type="molecule type" value="Genomic_DNA"/>
</dbReference>
<evidence type="ECO:0000259" key="1">
    <source>
        <dbReference type="Pfam" id="PF04167"/>
    </source>
</evidence>
<proteinExistence type="predicted"/>
<feature type="domain" description="DUF402" evidence="1">
    <location>
        <begin position="76"/>
        <end position="167"/>
    </location>
</feature>
<dbReference type="SUPFAM" id="SSF159234">
    <property type="entry name" value="FomD-like"/>
    <property type="match status" value="1"/>
</dbReference>
<comment type="caution">
    <text evidence="2">The sequence shown here is derived from an EMBL/GenBank/DDBJ whole genome shotgun (WGS) entry which is preliminary data.</text>
</comment>
<keyword evidence="3" id="KW-1185">Reference proteome</keyword>
<dbReference type="Proteomes" id="UP000484842">
    <property type="component" value="Unassembled WGS sequence"/>
</dbReference>
<evidence type="ECO:0000313" key="2">
    <source>
        <dbReference type="EMBL" id="MPY65951.1"/>
    </source>
</evidence>
<reference evidence="2 3" key="1">
    <citation type="submission" date="2019-10" db="EMBL/GenBank/DDBJ databases">
        <title>Deinococcus sp. isolated from soil.</title>
        <authorList>
            <person name="Li Y."/>
            <person name="Wang J."/>
        </authorList>
    </citation>
    <scope>NUCLEOTIDE SEQUENCE [LARGE SCALE GENOMIC DNA]</scope>
    <source>
        <strain evidence="2 3">SDU3-2</strain>
    </source>
</reference>
<evidence type="ECO:0000313" key="3">
    <source>
        <dbReference type="Proteomes" id="UP000484842"/>
    </source>
</evidence>
<protein>
    <submittedName>
        <fullName evidence="2">DUF402 domain-containing protein</fullName>
    </submittedName>
</protein>
<accession>A0A7X1TR12</accession>
<gene>
    <name evidence="2" type="ORF">F8S09_04465</name>
</gene>